<proteinExistence type="predicted"/>
<dbReference type="CDD" id="cd02440">
    <property type="entry name" value="AdoMet_MTases"/>
    <property type="match status" value="1"/>
</dbReference>
<accession>A0AAE0P8K0</accession>
<keyword evidence="2" id="KW-0489">Methyltransferase</keyword>
<feature type="domain" description="Methyltransferase type 11" evidence="1">
    <location>
        <begin position="52"/>
        <end position="149"/>
    </location>
</feature>
<dbReference type="Gene3D" id="3.40.50.150">
    <property type="entry name" value="Vaccinia Virus protein VP39"/>
    <property type="match status" value="1"/>
</dbReference>
<comment type="caution">
    <text evidence="2">The sequence shown here is derived from an EMBL/GenBank/DDBJ whole genome shotgun (WGS) entry which is preliminary data.</text>
</comment>
<dbReference type="SUPFAM" id="SSF53335">
    <property type="entry name" value="S-adenosyl-L-methionine-dependent methyltransferases"/>
    <property type="match status" value="1"/>
</dbReference>
<dbReference type="InterPro" id="IPR051052">
    <property type="entry name" value="Diverse_substrate_MTase"/>
</dbReference>
<sequence length="311" mass="33801">MSASHKVETTFKSFTKDQGANYAAHRSPYDTKVYDLIIQHHTATGGHLTTLVDVGCGPGGATRELAKHFASAIGLDASEGMIATAQSLLTDDQTSKKITFRVGGAEDLPGIEAGSVDLLTAATAAHWFDMPRFWASAARVLKPGGTVAIWCVCGSRIDPAKTPNGAAIQAFGEKFDDEVLGPFQEPGSKHPRSYYRDLVLPWSTAVTEKSVVDDAFDEKTFYRKEWKGETDGDYLVQLPTLTLDVSEKILSTASSIIRWRDAHPDKVGTEEDVLKVWRRGVEELLYEAGVEKGKELINGGVGGVLLMVKRT</sequence>
<reference evidence="2" key="2">
    <citation type="submission" date="2023-06" db="EMBL/GenBank/DDBJ databases">
        <authorList>
            <consortium name="Lawrence Berkeley National Laboratory"/>
            <person name="Haridas S."/>
            <person name="Hensen N."/>
            <person name="Bonometti L."/>
            <person name="Westerberg I."/>
            <person name="Brannstrom I.O."/>
            <person name="Guillou S."/>
            <person name="Cros-Aarteil S."/>
            <person name="Calhoun S."/>
            <person name="Kuo A."/>
            <person name="Mondo S."/>
            <person name="Pangilinan J."/>
            <person name="Riley R."/>
            <person name="LaButti K."/>
            <person name="Andreopoulos B."/>
            <person name="Lipzen A."/>
            <person name="Chen C."/>
            <person name="Yanf M."/>
            <person name="Daum C."/>
            <person name="Ng V."/>
            <person name="Clum A."/>
            <person name="Steindorff A."/>
            <person name="Ohm R."/>
            <person name="Martin F."/>
            <person name="Silar P."/>
            <person name="Natvig D."/>
            <person name="Lalanne C."/>
            <person name="Gautier V."/>
            <person name="Ament-velasquez S.L."/>
            <person name="Kruys A."/>
            <person name="Hutchinson M.I."/>
            <person name="Powell A.J."/>
            <person name="Barry K."/>
            <person name="Miller A.N."/>
            <person name="Grigoriev I.V."/>
            <person name="Debuchy R."/>
            <person name="Gladieux P."/>
            <person name="Thoren M.H."/>
            <person name="Johannesson H."/>
        </authorList>
    </citation>
    <scope>NUCLEOTIDE SEQUENCE</scope>
    <source>
        <strain evidence="2">CBS 232.78</strain>
    </source>
</reference>
<reference evidence="2" key="1">
    <citation type="journal article" date="2023" name="Mol. Phylogenet. Evol.">
        <title>Genome-scale phylogeny and comparative genomics of the fungal order Sordariales.</title>
        <authorList>
            <person name="Hensen N."/>
            <person name="Bonometti L."/>
            <person name="Westerberg I."/>
            <person name="Brannstrom I.O."/>
            <person name="Guillou S."/>
            <person name="Cros-Aarteil S."/>
            <person name="Calhoun S."/>
            <person name="Haridas S."/>
            <person name="Kuo A."/>
            <person name="Mondo S."/>
            <person name="Pangilinan J."/>
            <person name="Riley R."/>
            <person name="LaButti K."/>
            <person name="Andreopoulos B."/>
            <person name="Lipzen A."/>
            <person name="Chen C."/>
            <person name="Yan M."/>
            <person name="Daum C."/>
            <person name="Ng V."/>
            <person name="Clum A."/>
            <person name="Steindorff A."/>
            <person name="Ohm R.A."/>
            <person name="Martin F."/>
            <person name="Silar P."/>
            <person name="Natvig D.O."/>
            <person name="Lalanne C."/>
            <person name="Gautier V."/>
            <person name="Ament-Velasquez S.L."/>
            <person name="Kruys A."/>
            <person name="Hutchinson M.I."/>
            <person name="Powell A.J."/>
            <person name="Barry K."/>
            <person name="Miller A.N."/>
            <person name="Grigoriev I.V."/>
            <person name="Debuchy R."/>
            <person name="Gladieux P."/>
            <person name="Hiltunen Thoren M."/>
            <person name="Johannesson H."/>
        </authorList>
    </citation>
    <scope>NUCLEOTIDE SEQUENCE</scope>
    <source>
        <strain evidence="2">CBS 232.78</strain>
    </source>
</reference>
<dbReference type="PANTHER" id="PTHR44942:SF10">
    <property type="entry name" value="METHYLTRANSFERASE TYPE 11 DOMAIN-CONTAINING PROTEIN"/>
    <property type="match status" value="1"/>
</dbReference>
<evidence type="ECO:0000313" key="2">
    <source>
        <dbReference type="EMBL" id="KAK3395300.1"/>
    </source>
</evidence>
<dbReference type="InterPro" id="IPR013216">
    <property type="entry name" value="Methyltransf_11"/>
</dbReference>
<keyword evidence="3" id="KW-1185">Reference proteome</keyword>
<dbReference type="InterPro" id="IPR029063">
    <property type="entry name" value="SAM-dependent_MTases_sf"/>
</dbReference>
<dbReference type="EMBL" id="JAULSW010000001">
    <property type="protein sequence ID" value="KAK3395300.1"/>
    <property type="molecule type" value="Genomic_DNA"/>
</dbReference>
<dbReference type="AlphaFoldDB" id="A0AAE0P8K0"/>
<evidence type="ECO:0000259" key="1">
    <source>
        <dbReference type="Pfam" id="PF08241"/>
    </source>
</evidence>
<gene>
    <name evidence="2" type="ORF">B0H63DRAFT_463021</name>
</gene>
<dbReference type="PANTHER" id="PTHR44942">
    <property type="entry name" value="METHYLTRANSF_11 DOMAIN-CONTAINING PROTEIN"/>
    <property type="match status" value="1"/>
</dbReference>
<dbReference type="Proteomes" id="UP001285441">
    <property type="component" value="Unassembled WGS sequence"/>
</dbReference>
<evidence type="ECO:0000313" key="3">
    <source>
        <dbReference type="Proteomes" id="UP001285441"/>
    </source>
</evidence>
<name>A0AAE0P8K0_9PEZI</name>
<keyword evidence="2" id="KW-0808">Transferase</keyword>
<protein>
    <submittedName>
        <fullName evidence="2">Methyltransferase</fullName>
    </submittedName>
</protein>
<dbReference type="Pfam" id="PF08241">
    <property type="entry name" value="Methyltransf_11"/>
    <property type="match status" value="1"/>
</dbReference>
<organism evidence="2 3">
    <name type="scientific">Podospora didyma</name>
    <dbReference type="NCBI Taxonomy" id="330526"/>
    <lineage>
        <taxon>Eukaryota</taxon>
        <taxon>Fungi</taxon>
        <taxon>Dikarya</taxon>
        <taxon>Ascomycota</taxon>
        <taxon>Pezizomycotina</taxon>
        <taxon>Sordariomycetes</taxon>
        <taxon>Sordariomycetidae</taxon>
        <taxon>Sordariales</taxon>
        <taxon>Podosporaceae</taxon>
        <taxon>Podospora</taxon>
    </lineage>
</organism>
<dbReference type="GO" id="GO:0008757">
    <property type="term" value="F:S-adenosylmethionine-dependent methyltransferase activity"/>
    <property type="evidence" value="ECO:0007669"/>
    <property type="project" value="InterPro"/>
</dbReference>
<dbReference type="GO" id="GO:0032259">
    <property type="term" value="P:methylation"/>
    <property type="evidence" value="ECO:0007669"/>
    <property type="project" value="UniProtKB-KW"/>
</dbReference>